<dbReference type="Pfam" id="PF08022">
    <property type="entry name" value="FAD_binding_8"/>
    <property type="match status" value="1"/>
</dbReference>
<dbReference type="GO" id="GO:0005886">
    <property type="term" value="C:plasma membrane"/>
    <property type="evidence" value="ECO:0007669"/>
    <property type="project" value="TreeGrafter"/>
</dbReference>
<organism evidence="11 12">
    <name type="scientific">Mortierella isabellina</name>
    <name type="common">Filamentous fungus</name>
    <name type="synonym">Umbelopsis isabellina</name>
    <dbReference type="NCBI Taxonomy" id="91625"/>
    <lineage>
        <taxon>Eukaryota</taxon>
        <taxon>Fungi</taxon>
        <taxon>Fungi incertae sedis</taxon>
        <taxon>Mucoromycota</taxon>
        <taxon>Mucoromycotina</taxon>
        <taxon>Umbelopsidomycetes</taxon>
        <taxon>Umbelopsidales</taxon>
        <taxon>Umbelopsidaceae</taxon>
        <taxon>Umbelopsis</taxon>
    </lineage>
</organism>
<dbReference type="Proteomes" id="UP000654370">
    <property type="component" value="Unassembled WGS sequence"/>
</dbReference>
<dbReference type="InterPro" id="IPR000778">
    <property type="entry name" value="Cyt_b245_heavy_chain"/>
</dbReference>
<keyword evidence="2 9" id="KW-0812">Transmembrane</keyword>
<sequence length="596" mass="67231">MFETSFKSTSEFLQVRTNFGTEIVPAYPRVNPLTCEQAHRLHIYLRRRTLTTGKDVTPFKPFPQWQRTIHKTIAIPFVTESISIKHVMYIVGLLAINLIFIFCAPFTVSGGYMLPVGDVSNRRCVYVGLANFTIAFTVITRNSVLSKLASFSFDELVPFHRWYTKIGLAECSVHIGYQIWKGYNKFGNAKDSLFYDMEYQSGTIAALGYIILYLTSFEFIRRNYFEVFYYSHLIGVLMAVGATFAHQYGAIAFLAPGVFLWVVDRAIRFYNSNYTQTETISVEAAANQPFTRILFRKENLEKSFVPGQYVFLSIRQSKGVRKVFDTLNWHPFTISEILPAYSKHEKDQLLERGKFSEVIKVTDQEKSSEEPISSTPTSSPTAVSETGSDNTAYSSGVASVHIKDLGNMTRRLFANAQTDASQLEVSVDGPFGSNSLHFQDYETVILFSAGVGVTPSLTILKDLVERRSKGYSTVRTKTIHFLWSLRKSEHADAFVSILNSCNKLVEQSVQPLTILFQLFVSEGEASDKAGLEDALGQNVVVHLRKADIPEIMEDLARQHTTERVAVQTCGPAVFMRQVQNAAAFNGWSIRTETFEF</sequence>
<evidence type="ECO:0000256" key="7">
    <source>
        <dbReference type="ARBA" id="ARBA00023136"/>
    </source>
</evidence>
<dbReference type="GO" id="GO:0016491">
    <property type="term" value="F:oxidoreductase activity"/>
    <property type="evidence" value="ECO:0007669"/>
    <property type="project" value="UniProtKB-KW"/>
</dbReference>
<feature type="transmembrane region" description="Helical" evidence="9">
    <location>
        <begin position="227"/>
        <end position="244"/>
    </location>
</feature>
<dbReference type="OrthoDB" id="167398at2759"/>
<keyword evidence="6" id="KW-0813">Transport</keyword>
<evidence type="ECO:0000313" key="12">
    <source>
        <dbReference type="Proteomes" id="UP000654370"/>
    </source>
</evidence>
<keyword evidence="3" id="KW-0249">Electron transport</keyword>
<dbReference type="PANTHER" id="PTHR11972:SF69">
    <property type="entry name" value="FERRIC REDUCTION OXIDASE 6-RELATED"/>
    <property type="match status" value="1"/>
</dbReference>
<evidence type="ECO:0000256" key="6">
    <source>
        <dbReference type="ARBA" id="ARBA00023065"/>
    </source>
</evidence>
<evidence type="ECO:0000256" key="4">
    <source>
        <dbReference type="ARBA" id="ARBA00022989"/>
    </source>
</evidence>
<dbReference type="Pfam" id="PF01794">
    <property type="entry name" value="Ferric_reduct"/>
    <property type="match status" value="1"/>
</dbReference>
<feature type="domain" description="FAD-binding FR-type" evidence="10">
    <location>
        <begin position="272"/>
        <end position="437"/>
    </location>
</feature>
<keyword evidence="4 9" id="KW-1133">Transmembrane helix</keyword>
<feature type="region of interest" description="Disordered" evidence="8">
    <location>
        <begin position="361"/>
        <end position="392"/>
    </location>
</feature>
<protein>
    <recommendedName>
        <fullName evidence="10">FAD-binding FR-type domain-containing protein</fullName>
    </recommendedName>
</protein>
<dbReference type="GO" id="GO:0006811">
    <property type="term" value="P:monoatomic ion transport"/>
    <property type="evidence" value="ECO:0007669"/>
    <property type="project" value="UniProtKB-KW"/>
</dbReference>
<accession>A0A8H7Q500</accession>
<feature type="transmembrane region" description="Helical" evidence="9">
    <location>
        <begin position="199"/>
        <end position="220"/>
    </location>
</feature>
<dbReference type="EMBL" id="JAEPQZ010000001">
    <property type="protein sequence ID" value="KAG2185988.1"/>
    <property type="molecule type" value="Genomic_DNA"/>
</dbReference>
<evidence type="ECO:0000256" key="2">
    <source>
        <dbReference type="ARBA" id="ARBA00022692"/>
    </source>
</evidence>
<evidence type="ECO:0000256" key="9">
    <source>
        <dbReference type="SAM" id="Phobius"/>
    </source>
</evidence>
<dbReference type="PANTHER" id="PTHR11972">
    <property type="entry name" value="NADPH OXIDASE"/>
    <property type="match status" value="1"/>
</dbReference>
<comment type="subcellular location">
    <subcellularLocation>
        <location evidence="1">Membrane</location>
        <topology evidence="1">Multi-pass membrane protein</topology>
    </subcellularLocation>
</comment>
<dbReference type="CDD" id="cd06186">
    <property type="entry name" value="NOX_Duox_like_FAD_NADP"/>
    <property type="match status" value="1"/>
</dbReference>
<evidence type="ECO:0000313" key="11">
    <source>
        <dbReference type="EMBL" id="KAG2185988.1"/>
    </source>
</evidence>
<gene>
    <name evidence="11" type="ORF">INT43_002426</name>
</gene>
<evidence type="ECO:0000256" key="5">
    <source>
        <dbReference type="ARBA" id="ARBA00023002"/>
    </source>
</evidence>
<dbReference type="InterPro" id="IPR013112">
    <property type="entry name" value="FAD-bd_8"/>
</dbReference>
<dbReference type="AlphaFoldDB" id="A0A8H7Q500"/>
<dbReference type="InterPro" id="IPR013121">
    <property type="entry name" value="Fe_red_NAD-bd_6"/>
</dbReference>
<proteinExistence type="predicted"/>
<name>A0A8H7Q500_MORIS</name>
<dbReference type="PROSITE" id="PS51384">
    <property type="entry name" value="FAD_FR"/>
    <property type="match status" value="1"/>
</dbReference>
<dbReference type="PRINTS" id="PR00466">
    <property type="entry name" value="GP91PHOX"/>
</dbReference>
<evidence type="ECO:0000256" key="1">
    <source>
        <dbReference type="ARBA" id="ARBA00004141"/>
    </source>
</evidence>
<keyword evidence="12" id="KW-1185">Reference proteome</keyword>
<dbReference type="SFLD" id="SFLDS00052">
    <property type="entry name" value="Ferric_Reductase_Domain"/>
    <property type="match status" value="1"/>
</dbReference>
<feature type="transmembrane region" description="Helical" evidence="9">
    <location>
        <begin position="87"/>
        <end position="112"/>
    </location>
</feature>
<evidence type="ECO:0000256" key="8">
    <source>
        <dbReference type="SAM" id="MobiDB-lite"/>
    </source>
</evidence>
<reference evidence="11" key="1">
    <citation type="submission" date="2020-12" db="EMBL/GenBank/DDBJ databases">
        <title>Metabolic potential, ecology and presence of endohyphal bacteria is reflected in genomic diversity of Mucoromycotina.</title>
        <authorList>
            <person name="Muszewska A."/>
            <person name="Okrasinska A."/>
            <person name="Steczkiewicz K."/>
            <person name="Drgas O."/>
            <person name="Orlowska M."/>
            <person name="Perlinska-Lenart U."/>
            <person name="Aleksandrzak-Piekarczyk T."/>
            <person name="Szatraj K."/>
            <person name="Zielenkiewicz U."/>
            <person name="Pilsyk S."/>
            <person name="Malc E."/>
            <person name="Mieczkowski P."/>
            <person name="Kruszewska J.S."/>
            <person name="Biernat P."/>
            <person name="Pawlowska J."/>
        </authorList>
    </citation>
    <scope>NUCLEOTIDE SEQUENCE</scope>
    <source>
        <strain evidence="11">WA0000067209</strain>
    </source>
</reference>
<dbReference type="InterPro" id="IPR050369">
    <property type="entry name" value="RBOH/FRE"/>
</dbReference>
<dbReference type="InterPro" id="IPR013130">
    <property type="entry name" value="Fe3_Rdtase_TM_dom"/>
</dbReference>
<feature type="compositionally biased region" description="Low complexity" evidence="8">
    <location>
        <begin position="370"/>
        <end position="386"/>
    </location>
</feature>
<dbReference type="InterPro" id="IPR017927">
    <property type="entry name" value="FAD-bd_FR_type"/>
</dbReference>
<comment type="caution">
    <text evidence="11">The sequence shown here is derived from an EMBL/GenBank/DDBJ whole genome shotgun (WGS) entry which is preliminary data.</text>
</comment>
<dbReference type="SFLD" id="SFLDG01168">
    <property type="entry name" value="Ferric_reductase_subgroup_(FRE"/>
    <property type="match status" value="1"/>
</dbReference>
<dbReference type="InterPro" id="IPR039261">
    <property type="entry name" value="FNR_nucleotide-bd"/>
</dbReference>
<keyword evidence="6" id="KW-0406">Ion transport</keyword>
<evidence type="ECO:0000259" key="10">
    <source>
        <dbReference type="PROSITE" id="PS51384"/>
    </source>
</evidence>
<dbReference type="SUPFAM" id="SSF52343">
    <property type="entry name" value="Ferredoxin reductase-like, C-terminal NADP-linked domain"/>
    <property type="match status" value="1"/>
</dbReference>
<dbReference type="Pfam" id="PF08030">
    <property type="entry name" value="NAD_binding_6"/>
    <property type="match status" value="1"/>
</dbReference>
<dbReference type="Gene3D" id="3.40.50.80">
    <property type="entry name" value="Nucleotide-binding domain of ferredoxin-NADP reductase (FNR) module"/>
    <property type="match status" value="1"/>
</dbReference>
<keyword evidence="5" id="KW-0560">Oxidoreductase</keyword>
<keyword evidence="7 9" id="KW-0472">Membrane</keyword>
<evidence type="ECO:0000256" key="3">
    <source>
        <dbReference type="ARBA" id="ARBA00022982"/>
    </source>
</evidence>